<feature type="compositionally biased region" description="Polar residues" evidence="1">
    <location>
        <begin position="91"/>
        <end position="101"/>
    </location>
</feature>
<evidence type="ECO:0000313" key="2">
    <source>
        <dbReference type="EMBL" id="CAE6410112.1"/>
    </source>
</evidence>
<evidence type="ECO:0000256" key="1">
    <source>
        <dbReference type="SAM" id="MobiDB-lite"/>
    </source>
</evidence>
<evidence type="ECO:0000313" key="4">
    <source>
        <dbReference type="Proteomes" id="UP000663888"/>
    </source>
</evidence>
<dbReference type="EMBL" id="CAJMWY010000016">
    <property type="protein sequence ID" value="CAE6410112.1"/>
    <property type="molecule type" value="Genomic_DNA"/>
</dbReference>
<feature type="region of interest" description="Disordered" evidence="1">
    <location>
        <begin position="164"/>
        <end position="191"/>
    </location>
</feature>
<reference evidence="3" key="1">
    <citation type="submission" date="2021-01" db="EMBL/GenBank/DDBJ databases">
        <authorList>
            <person name="Kaushik A."/>
        </authorList>
    </citation>
    <scope>NUCLEOTIDE SEQUENCE</scope>
    <source>
        <strain evidence="3">AG4-R118</strain>
        <strain evidence="2">AG4-RS23</strain>
    </source>
</reference>
<comment type="caution">
    <text evidence="3">The sequence shown here is derived from an EMBL/GenBank/DDBJ whole genome shotgun (WGS) entry which is preliminary data.</text>
</comment>
<proteinExistence type="predicted"/>
<sequence>MGSKSRSNVTTSRRTGGQNSTHSNNDKSKFSVSKDSSSRNPRQMGREANSHSVKNLAKEPHNPHSRPVCSPTPTKGNMASNLKSSARPMTINPTTGHSQGQERVVNTGEMYGGLKHLLKAPSKLLNKRAISLKYLWEGRVERIAIDVPFGQERGHKPYYPTRRRTAVEKDEEENENVEDEGQGAVGEGEGEQDEFCNSILRDFAGIENLTNLFPRAGIKAHNHT</sequence>
<feature type="compositionally biased region" description="Polar residues" evidence="1">
    <location>
        <begin position="71"/>
        <end position="84"/>
    </location>
</feature>
<dbReference type="Proteomes" id="UP000663861">
    <property type="component" value="Unassembled WGS sequence"/>
</dbReference>
<gene>
    <name evidence="2" type="ORF">RDB_LOCUS1076</name>
    <name evidence="3" type="ORF">RDB_LOCUS148339</name>
</gene>
<dbReference type="Proteomes" id="UP000663888">
    <property type="component" value="Unassembled WGS sequence"/>
</dbReference>
<feature type="compositionally biased region" description="Acidic residues" evidence="1">
    <location>
        <begin position="169"/>
        <end position="181"/>
    </location>
</feature>
<dbReference type="AlphaFoldDB" id="A0A8H3CV18"/>
<evidence type="ECO:0000313" key="3">
    <source>
        <dbReference type="EMBL" id="CAE6497277.1"/>
    </source>
</evidence>
<name>A0A8H3CV18_9AGAM</name>
<feature type="region of interest" description="Disordered" evidence="1">
    <location>
        <begin position="1"/>
        <end position="103"/>
    </location>
</feature>
<organism evidence="3 4">
    <name type="scientific">Rhizoctonia solani</name>
    <dbReference type="NCBI Taxonomy" id="456999"/>
    <lineage>
        <taxon>Eukaryota</taxon>
        <taxon>Fungi</taxon>
        <taxon>Dikarya</taxon>
        <taxon>Basidiomycota</taxon>
        <taxon>Agaricomycotina</taxon>
        <taxon>Agaricomycetes</taxon>
        <taxon>Cantharellales</taxon>
        <taxon>Ceratobasidiaceae</taxon>
        <taxon>Rhizoctonia</taxon>
    </lineage>
</organism>
<accession>A0A8H3CV18</accession>
<feature type="compositionally biased region" description="Polar residues" evidence="1">
    <location>
        <begin position="1"/>
        <end position="22"/>
    </location>
</feature>
<protein>
    <submittedName>
        <fullName evidence="3">Uncharacterized protein</fullName>
    </submittedName>
</protein>
<dbReference type="EMBL" id="CAJMWX010001580">
    <property type="protein sequence ID" value="CAE6497277.1"/>
    <property type="molecule type" value="Genomic_DNA"/>
</dbReference>